<reference evidence="1" key="1">
    <citation type="submission" date="2023-03" db="EMBL/GenBank/DDBJ databases">
        <authorList>
            <person name="Shen W."/>
            <person name="Cai J."/>
        </authorList>
    </citation>
    <scope>NUCLEOTIDE SEQUENCE</scope>
    <source>
        <strain evidence="1">Y37</strain>
    </source>
</reference>
<organism evidence="1 2">
    <name type="scientific">Lactococcus lactis</name>
    <dbReference type="NCBI Taxonomy" id="1358"/>
    <lineage>
        <taxon>Bacteria</taxon>
        <taxon>Bacillati</taxon>
        <taxon>Bacillota</taxon>
        <taxon>Bacilli</taxon>
        <taxon>Lactobacillales</taxon>
        <taxon>Streptococcaceae</taxon>
        <taxon>Lactococcus</taxon>
    </lineage>
</organism>
<sequence length="65" mass="7961">MRKDELEELQWEAEWELVSVKCSKCGMRDYEENMCPLNYTWSNKWLCVSCETLRRKSINRREVVK</sequence>
<evidence type="ECO:0000313" key="1">
    <source>
        <dbReference type="EMBL" id="MDT2946049.1"/>
    </source>
</evidence>
<gene>
    <name evidence="1" type="ORF">P7I04_08340</name>
</gene>
<name>A0AAP5PEI3_9LACT</name>
<evidence type="ECO:0000313" key="2">
    <source>
        <dbReference type="Proteomes" id="UP001250218"/>
    </source>
</evidence>
<dbReference type="AlphaFoldDB" id="A0AAP5PEI3"/>
<dbReference type="Proteomes" id="UP001250218">
    <property type="component" value="Unassembled WGS sequence"/>
</dbReference>
<protein>
    <submittedName>
        <fullName evidence="1">Uncharacterized protein</fullName>
    </submittedName>
</protein>
<dbReference type="RefSeq" id="WP_311805242.1">
    <property type="nucleotide sequence ID" value="NZ_JARQCK010000080.1"/>
</dbReference>
<dbReference type="EMBL" id="JARQDL010000007">
    <property type="protein sequence ID" value="MDT2946049.1"/>
    <property type="molecule type" value="Genomic_DNA"/>
</dbReference>
<comment type="caution">
    <text evidence="1">The sequence shown here is derived from an EMBL/GenBank/DDBJ whole genome shotgun (WGS) entry which is preliminary data.</text>
</comment>
<proteinExistence type="predicted"/>
<accession>A0AAP5PEI3</accession>